<dbReference type="Pfam" id="PF07583">
    <property type="entry name" value="PSCyt2"/>
    <property type="match status" value="1"/>
</dbReference>
<protein>
    <submittedName>
        <fullName evidence="6">DUF1553 domain-containing protein</fullName>
    </submittedName>
</protein>
<dbReference type="Gene3D" id="2.60.120.200">
    <property type="match status" value="1"/>
</dbReference>
<keyword evidence="7" id="KW-1185">Reference proteome</keyword>
<dbReference type="InterPro" id="IPR011444">
    <property type="entry name" value="DUF1549"/>
</dbReference>
<organism evidence="6 7">
    <name type="scientific">Luteolibacter luteus</name>
    <dbReference type="NCBI Taxonomy" id="2728835"/>
    <lineage>
        <taxon>Bacteria</taxon>
        <taxon>Pseudomonadati</taxon>
        <taxon>Verrucomicrobiota</taxon>
        <taxon>Verrucomicrobiia</taxon>
        <taxon>Verrucomicrobiales</taxon>
        <taxon>Verrucomicrobiaceae</taxon>
        <taxon>Luteolibacter</taxon>
    </lineage>
</organism>
<keyword evidence="3 4" id="KW-0408">Iron</keyword>
<dbReference type="GO" id="GO:0009055">
    <property type="term" value="F:electron transfer activity"/>
    <property type="evidence" value="ECO:0007669"/>
    <property type="project" value="InterPro"/>
</dbReference>
<dbReference type="InterPro" id="IPR036909">
    <property type="entry name" value="Cyt_c-like_dom_sf"/>
</dbReference>
<evidence type="ECO:0000256" key="2">
    <source>
        <dbReference type="ARBA" id="ARBA00022723"/>
    </source>
</evidence>
<dbReference type="InterPro" id="IPR009056">
    <property type="entry name" value="Cyt_c-like_dom"/>
</dbReference>
<dbReference type="GO" id="GO:0020037">
    <property type="term" value="F:heme binding"/>
    <property type="evidence" value="ECO:0007669"/>
    <property type="project" value="InterPro"/>
</dbReference>
<dbReference type="EMBL" id="CP051774">
    <property type="protein sequence ID" value="QJE94846.1"/>
    <property type="molecule type" value="Genomic_DNA"/>
</dbReference>
<dbReference type="GO" id="GO:0046872">
    <property type="term" value="F:metal ion binding"/>
    <property type="evidence" value="ECO:0007669"/>
    <property type="project" value="UniProtKB-KW"/>
</dbReference>
<dbReference type="Pfam" id="PF07587">
    <property type="entry name" value="PSD1"/>
    <property type="match status" value="1"/>
</dbReference>
<dbReference type="Proteomes" id="UP000501812">
    <property type="component" value="Chromosome"/>
</dbReference>
<dbReference type="PROSITE" id="PS51007">
    <property type="entry name" value="CYTC"/>
    <property type="match status" value="1"/>
</dbReference>
<dbReference type="PANTHER" id="PTHR35889:SF3">
    <property type="entry name" value="F-BOX DOMAIN-CONTAINING PROTEIN"/>
    <property type="match status" value="1"/>
</dbReference>
<dbReference type="InterPro" id="IPR011429">
    <property type="entry name" value="Cyt_c_Planctomycete-type"/>
</dbReference>
<dbReference type="Pfam" id="PF07635">
    <property type="entry name" value="PSCyt1"/>
    <property type="match status" value="1"/>
</dbReference>
<dbReference type="InterPro" id="IPR013320">
    <property type="entry name" value="ConA-like_dom_sf"/>
</dbReference>
<dbReference type="Pfam" id="PF13385">
    <property type="entry name" value="Laminin_G_3"/>
    <property type="match status" value="1"/>
</dbReference>
<evidence type="ECO:0000256" key="1">
    <source>
        <dbReference type="ARBA" id="ARBA00022617"/>
    </source>
</evidence>
<gene>
    <name evidence="6" type="ORF">HHL09_03320</name>
</gene>
<sequence>MRLPLYPIFALGSVLIPQAHAESTAPGEGELSFNDAIQPLLSEACYHCHGPDSGTREPKDDPLRLDRKEFAFKPRANGKSVMIPGKPEESELIKVIRSMDPEVKMPPPKAHRQLKPDEIALLERWVKQGAKYEEHWSFIPPAKKTLPQEADDKWSRNPIDHFILHKLKQTGLSPAGAEDPRTLIRRATLDLTGLLPDPADVETFAADPSDAAYEAYLDKLLASPRYAEHRARYWLDYVRYSDTHGLHFDNLRSIWPYRDYLIRAFQNNKPFDRFLTEQLAGDLLPAASVDEMVATGYIRANVSTNEGGTIPEEVLVNNTRDRTEAFGATFLGLTVGCSACHDHKFDPTSQKDFYSLSAFFNNTAEKSWDENIQDPPPVLRLPGNDKMPELERAVAMRQEPAEKYEKLRTEAATQFAEQEAAGLKAQPVSEDGLKVHFRFDEGKGDVVKNSAPGANPATYTVDTNPLVWGEDAWLWPSMRMDISSRLPLPDQGDFEANEPFSLAFWTMARLKVANIDTGMGGIVSRMGDSARNSHRGWDLFCDGSKFVIHIIHQWPQYAIRVESEPFARGQWRHVGFTYDGSSKASGVTLYVDGKPVPLKITNDTLQPGQTIRTDARMHIGRREDEQPLRETRFQDLRLYSRALSAEEFTRLPFEDVASQIIAREPDPAKWSEDEKFVVLDRWYLGSKNEEARRLRGELDRIDGEIAKVGEGGTPTLIAREKPTPATAAVLDRGVYSARKERVFAATPSFLPPIANGEPHNRLGLAHWLLQPDHPLLARVTVNRMWQELFGTGIVETTDDFGIMGSRPSHQELLDWLAVDFRESGWDMRRLYKLMLTSATYRQSTATTPDKLAKDDKNRLLSRAPRFRMDAEVLRDSALQASGLLVEKTGGPPVKPYQPTGVWEAVSMPESNTKQYEPDKGENLYRRSMYSFWKRFAPPPSLETFDAQAREVVCTRRARTNTPLQALVTMNDPQFVEAARKLAERALKGAADDKARIDLMSRVTLGRSLSAEEIPAFEKSLGRFRSHFSAHAEDATALLSTGDSPADATLAPADIATWTMVANQFLNLDEYVTK</sequence>
<evidence type="ECO:0000313" key="7">
    <source>
        <dbReference type="Proteomes" id="UP000501812"/>
    </source>
</evidence>
<keyword evidence="1 4" id="KW-0349">Heme</keyword>
<dbReference type="InterPro" id="IPR022655">
    <property type="entry name" value="DUF1553"/>
</dbReference>
<dbReference type="SUPFAM" id="SSF46626">
    <property type="entry name" value="Cytochrome c"/>
    <property type="match status" value="1"/>
</dbReference>
<name>A0A858RCU0_9BACT</name>
<dbReference type="RefSeq" id="WP_169453067.1">
    <property type="nucleotide sequence ID" value="NZ_CP051774.1"/>
</dbReference>
<dbReference type="PANTHER" id="PTHR35889">
    <property type="entry name" value="CYCLOINULO-OLIGOSACCHARIDE FRUCTANOTRANSFERASE-RELATED"/>
    <property type="match status" value="1"/>
</dbReference>
<evidence type="ECO:0000256" key="4">
    <source>
        <dbReference type="PROSITE-ProRule" id="PRU00433"/>
    </source>
</evidence>
<evidence type="ECO:0000313" key="6">
    <source>
        <dbReference type="EMBL" id="QJE94846.1"/>
    </source>
</evidence>
<proteinExistence type="predicted"/>
<accession>A0A858RCU0</accession>
<keyword evidence="2 4" id="KW-0479">Metal-binding</keyword>
<reference evidence="6 7" key="1">
    <citation type="submission" date="2020-04" db="EMBL/GenBank/DDBJ databases">
        <title>Luteolibacter sp. G-1-1-1 isolated from soil.</title>
        <authorList>
            <person name="Dahal R.H."/>
        </authorList>
    </citation>
    <scope>NUCLEOTIDE SEQUENCE [LARGE SCALE GENOMIC DNA]</scope>
    <source>
        <strain evidence="6 7">G-1-1-1</strain>
    </source>
</reference>
<dbReference type="SUPFAM" id="SSF49899">
    <property type="entry name" value="Concanavalin A-like lectins/glucanases"/>
    <property type="match status" value="1"/>
</dbReference>
<dbReference type="AlphaFoldDB" id="A0A858RCU0"/>
<evidence type="ECO:0000256" key="3">
    <source>
        <dbReference type="ARBA" id="ARBA00023004"/>
    </source>
</evidence>
<feature type="domain" description="Cytochrome c" evidence="5">
    <location>
        <begin position="24"/>
        <end position="130"/>
    </location>
</feature>
<dbReference type="KEGG" id="luo:HHL09_03320"/>
<evidence type="ECO:0000259" key="5">
    <source>
        <dbReference type="PROSITE" id="PS51007"/>
    </source>
</evidence>